<organism evidence="1 2">
    <name type="scientific">Mycobacterium parascrofulaceum ATCC BAA-614</name>
    <dbReference type="NCBI Taxonomy" id="525368"/>
    <lineage>
        <taxon>Bacteria</taxon>
        <taxon>Bacillati</taxon>
        <taxon>Actinomycetota</taxon>
        <taxon>Actinomycetes</taxon>
        <taxon>Mycobacteriales</taxon>
        <taxon>Mycobacteriaceae</taxon>
        <taxon>Mycobacterium</taxon>
        <taxon>Mycobacterium simiae complex</taxon>
    </lineage>
</organism>
<reference evidence="1 2" key="1">
    <citation type="submission" date="2010-04" db="EMBL/GenBank/DDBJ databases">
        <authorList>
            <person name="Muzny D."/>
            <person name="Qin X."/>
            <person name="Deng J."/>
            <person name="Jiang H."/>
            <person name="Liu Y."/>
            <person name="Qu J."/>
            <person name="Song X.-Z."/>
            <person name="Zhang L."/>
            <person name="Thornton R."/>
            <person name="Coyle M."/>
            <person name="Francisco L."/>
            <person name="Jackson L."/>
            <person name="Javaid M."/>
            <person name="Korchina V."/>
            <person name="Kovar C."/>
            <person name="Mata R."/>
            <person name="Mathew T."/>
            <person name="Ngo R."/>
            <person name="Nguyen L."/>
            <person name="Nguyen N."/>
            <person name="Okwuonu G."/>
            <person name="Ongeri F."/>
            <person name="Pham C."/>
            <person name="Simmons D."/>
            <person name="Wilczek-Boney K."/>
            <person name="Hale W."/>
            <person name="Jakkamsetti A."/>
            <person name="Pham P."/>
            <person name="Ruth R."/>
            <person name="San Lucas F."/>
            <person name="Warren J."/>
            <person name="Zhang J."/>
            <person name="Zhao Z."/>
            <person name="Zhou C."/>
            <person name="Zhu D."/>
            <person name="Lee S."/>
            <person name="Bess C."/>
            <person name="Blankenburg K."/>
            <person name="Forbes L."/>
            <person name="Fu Q."/>
            <person name="Gubbala S."/>
            <person name="Hirani K."/>
            <person name="Jayaseelan J.C."/>
            <person name="Lara F."/>
            <person name="Munidasa M."/>
            <person name="Palculict T."/>
            <person name="Patil S."/>
            <person name="Pu L.-L."/>
            <person name="Saada N."/>
            <person name="Tang L."/>
            <person name="Weissenberger G."/>
            <person name="Zhu Y."/>
            <person name="Hemphill L."/>
            <person name="Shang Y."/>
            <person name="Youmans B."/>
            <person name="Ayvaz T."/>
            <person name="Ross M."/>
            <person name="Santibanez J."/>
            <person name="Aqrawi P."/>
            <person name="Gross S."/>
            <person name="Joshi V."/>
            <person name="Fowler G."/>
            <person name="Nazareth L."/>
            <person name="Reid J."/>
            <person name="Worley K."/>
            <person name="Petrosino J."/>
            <person name="Highlander S."/>
            <person name="Gibbs R."/>
        </authorList>
    </citation>
    <scope>NUCLEOTIDE SEQUENCE [LARGE SCALE GENOMIC DNA]</scope>
    <source>
        <strain evidence="1 2">ATCC BAA-614</strain>
    </source>
</reference>
<comment type="caution">
    <text evidence="1">The sequence shown here is derived from an EMBL/GenBank/DDBJ whole genome shotgun (WGS) entry which is preliminary data.</text>
</comment>
<gene>
    <name evidence="1" type="ORF">HMPREF0591_4837</name>
</gene>
<name>D5PF93_9MYCO</name>
<accession>D5PF93</accession>
<sequence length="39" mass="4386">MSDYDEWRAAVAGMSEMDRAAWDEPQSYADVMSADGTRL</sequence>
<evidence type="ECO:0000313" key="2">
    <source>
        <dbReference type="Proteomes" id="UP000003653"/>
    </source>
</evidence>
<proteinExistence type="predicted"/>
<evidence type="ECO:0000313" key="1">
    <source>
        <dbReference type="EMBL" id="EFG75274.1"/>
    </source>
</evidence>
<dbReference type="Proteomes" id="UP000003653">
    <property type="component" value="Unassembled WGS sequence"/>
</dbReference>
<dbReference type="AlphaFoldDB" id="D5PF93"/>
<keyword evidence="2" id="KW-1185">Reference proteome</keyword>
<protein>
    <submittedName>
        <fullName evidence="1">Uncharacterized protein</fullName>
    </submittedName>
</protein>
<dbReference type="EMBL" id="ADNV01000331">
    <property type="protein sequence ID" value="EFG75274.1"/>
    <property type="molecule type" value="Genomic_DNA"/>
</dbReference>
<dbReference type="HOGENOM" id="CLU_3313061_0_0_11"/>